<dbReference type="Proteomes" id="UP000557566">
    <property type="component" value="Unassembled WGS sequence"/>
</dbReference>
<protein>
    <submittedName>
        <fullName evidence="2">Uncharacterized protein</fullName>
    </submittedName>
</protein>
<organism evidence="2 3">
    <name type="scientific">Ophiocordyceps sinensis</name>
    <dbReference type="NCBI Taxonomy" id="72228"/>
    <lineage>
        <taxon>Eukaryota</taxon>
        <taxon>Fungi</taxon>
        <taxon>Dikarya</taxon>
        <taxon>Ascomycota</taxon>
        <taxon>Pezizomycotina</taxon>
        <taxon>Sordariomycetes</taxon>
        <taxon>Hypocreomycetidae</taxon>
        <taxon>Hypocreales</taxon>
        <taxon>Ophiocordycipitaceae</taxon>
        <taxon>Ophiocordyceps</taxon>
    </lineage>
</organism>
<feature type="transmembrane region" description="Helical" evidence="1">
    <location>
        <begin position="110"/>
        <end position="128"/>
    </location>
</feature>
<evidence type="ECO:0000256" key="1">
    <source>
        <dbReference type="SAM" id="Phobius"/>
    </source>
</evidence>
<name>A0A8H4V9C8_9HYPO</name>
<evidence type="ECO:0000313" key="3">
    <source>
        <dbReference type="Proteomes" id="UP000557566"/>
    </source>
</evidence>
<proteinExistence type="predicted"/>
<dbReference type="AlphaFoldDB" id="A0A8H4V9C8"/>
<sequence length="129" mass="12883">MQGAASLVTAVQPGPAATIPAMLVSATAATPGMDGLAPRAEAEGSACSPEGQWNCMSSTWQRCAAGRWSVVMDSAAGTVCRPAGLTSDFATEHEGVDAAGTTSGGPRGRGGIAVVFAALLMLSWAVLLF</sequence>
<gene>
    <name evidence="2" type="ORF">G6O67_001575</name>
</gene>
<keyword evidence="1" id="KW-0472">Membrane</keyword>
<evidence type="ECO:0000313" key="2">
    <source>
        <dbReference type="EMBL" id="KAF4512435.1"/>
    </source>
</evidence>
<keyword evidence="3" id="KW-1185">Reference proteome</keyword>
<dbReference type="OrthoDB" id="2342176at2759"/>
<accession>A0A8H4V9C8</accession>
<keyword evidence="1" id="KW-1133">Transmembrane helix</keyword>
<dbReference type="EMBL" id="JAAVMX010000002">
    <property type="protein sequence ID" value="KAF4512435.1"/>
    <property type="molecule type" value="Genomic_DNA"/>
</dbReference>
<comment type="caution">
    <text evidence="2">The sequence shown here is derived from an EMBL/GenBank/DDBJ whole genome shotgun (WGS) entry which is preliminary data.</text>
</comment>
<reference evidence="2 3" key="1">
    <citation type="journal article" date="2020" name="Genome Biol. Evol.">
        <title>A new high-quality draft genome assembly of the Chinese cordyceps Ophiocordyceps sinensis.</title>
        <authorList>
            <person name="Shu R."/>
            <person name="Zhang J."/>
            <person name="Meng Q."/>
            <person name="Zhang H."/>
            <person name="Zhou G."/>
            <person name="Li M."/>
            <person name="Wu P."/>
            <person name="Zhao Y."/>
            <person name="Chen C."/>
            <person name="Qin Q."/>
        </authorList>
    </citation>
    <scope>NUCLEOTIDE SEQUENCE [LARGE SCALE GENOMIC DNA]</scope>
    <source>
        <strain evidence="2 3">IOZ07</strain>
    </source>
</reference>
<keyword evidence="1" id="KW-0812">Transmembrane</keyword>